<dbReference type="InterPro" id="IPR010921">
    <property type="entry name" value="Trp_repressor/repl_initiator"/>
</dbReference>
<dbReference type="Proteomes" id="UP000187209">
    <property type="component" value="Unassembled WGS sequence"/>
</dbReference>
<dbReference type="EMBL" id="MPUH01001033">
    <property type="protein sequence ID" value="OMJ70985.1"/>
    <property type="molecule type" value="Genomic_DNA"/>
</dbReference>
<evidence type="ECO:0008006" key="3">
    <source>
        <dbReference type="Google" id="ProtNLM"/>
    </source>
</evidence>
<dbReference type="SUPFAM" id="SSF54277">
    <property type="entry name" value="CAD &amp; PB1 domains"/>
    <property type="match status" value="1"/>
</dbReference>
<accession>A0A1R2B2S5</accession>
<proteinExistence type="predicted"/>
<sequence length="365" mass="42701">MKNCPEFVKISYRDEMFKLKPVPQTHEDLKDAIIDLIPSPPSDPVFSYKDENGDSIKIYNTKGLNIFYSDLSTNNNIYLELLPNLEEIFQNCQNNTKVTEEDICNLVILGMIQANKDVIKAIRFKQTKFAKAIIEDLMNYVKETSIEEVSEGFDIPWETLFYMSQEPSFIPRATSKKINYTKVKNIFKPCKCQQLVKDFLAKKLTKQEIFSKYHINDNLLSMWIDLYKEPDSKPMEPSHIPDKEKLKLVSCYLLGQLTAEELENGYHVSKPIITSWALHFAVEKTSYQRERVISSEEKYDILQRYFKGEYTITQFQNDYGVRGNHLYRWVKQVQSGKTLSNSTIFRTASDELEQAYNLFLEAYQH</sequence>
<evidence type="ECO:0000313" key="2">
    <source>
        <dbReference type="Proteomes" id="UP000187209"/>
    </source>
</evidence>
<gene>
    <name evidence="1" type="ORF">SteCoe_30912</name>
</gene>
<protein>
    <recommendedName>
        <fullName evidence="3">Transposase</fullName>
    </recommendedName>
</protein>
<dbReference type="GO" id="GO:0043565">
    <property type="term" value="F:sequence-specific DNA binding"/>
    <property type="evidence" value="ECO:0007669"/>
    <property type="project" value="InterPro"/>
</dbReference>
<dbReference type="AlphaFoldDB" id="A0A1R2B2S5"/>
<organism evidence="1 2">
    <name type="scientific">Stentor coeruleus</name>
    <dbReference type="NCBI Taxonomy" id="5963"/>
    <lineage>
        <taxon>Eukaryota</taxon>
        <taxon>Sar</taxon>
        <taxon>Alveolata</taxon>
        <taxon>Ciliophora</taxon>
        <taxon>Postciliodesmatophora</taxon>
        <taxon>Heterotrichea</taxon>
        <taxon>Heterotrichida</taxon>
        <taxon>Stentoridae</taxon>
        <taxon>Stentor</taxon>
    </lineage>
</organism>
<name>A0A1R2B2S5_9CILI</name>
<keyword evidence="2" id="KW-1185">Reference proteome</keyword>
<reference evidence="1 2" key="1">
    <citation type="submission" date="2016-11" db="EMBL/GenBank/DDBJ databases">
        <title>The macronuclear genome of Stentor coeruleus: a giant cell with tiny introns.</title>
        <authorList>
            <person name="Slabodnick M."/>
            <person name="Ruby J.G."/>
            <person name="Reiff S.B."/>
            <person name="Swart E.C."/>
            <person name="Gosai S."/>
            <person name="Prabakaran S."/>
            <person name="Witkowska E."/>
            <person name="Larue G.E."/>
            <person name="Fisher S."/>
            <person name="Freeman R.M."/>
            <person name="Gunawardena J."/>
            <person name="Chu W."/>
            <person name="Stover N.A."/>
            <person name="Gregory B.D."/>
            <person name="Nowacki M."/>
            <person name="Derisi J."/>
            <person name="Roy S.W."/>
            <person name="Marshall W.F."/>
            <person name="Sood P."/>
        </authorList>
    </citation>
    <scope>NUCLEOTIDE SEQUENCE [LARGE SCALE GENOMIC DNA]</scope>
    <source>
        <strain evidence="1">WM001</strain>
    </source>
</reference>
<dbReference type="SUPFAM" id="SSF48295">
    <property type="entry name" value="TrpR-like"/>
    <property type="match status" value="1"/>
</dbReference>
<evidence type="ECO:0000313" key="1">
    <source>
        <dbReference type="EMBL" id="OMJ70985.1"/>
    </source>
</evidence>
<comment type="caution">
    <text evidence="1">The sequence shown here is derived from an EMBL/GenBank/DDBJ whole genome shotgun (WGS) entry which is preliminary data.</text>
</comment>